<reference evidence="1" key="1">
    <citation type="submission" date="2022-10" db="EMBL/GenBank/DDBJ databases">
        <title>Culturing micro-colonial fungi from biological soil crusts in the Mojave desert and describing Neophaeococcomyces mojavensis, and introducing the new genera and species Taxawa tesnikishii.</title>
        <authorList>
            <person name="Kurbessoian T."/>
            <person name="Stajich J.E."/>
        </authorList>
    </citation>
    <scope>NUCLEOTIDE SEQUENCE</scope>
    <source>
        <strain evidence="1">JES_112</strain>
    </source>
</reference>
<comment type="caution">
    <text evidence="1">The sequence shown here is derived from an EMBL/GenBank/DDBJ whole genome shotgun (WGS) entry which is preliminary data.</text>
</comment>
<organism evidence="1 2">
    <name type="scientific">Neophaeococcomyces mojaviensis</name>
    <dbReference type="NCBI Taxonomy" id="3383035"/>
    <lineage>
        <taxon>Eukaryota</taxon>
        <taxon>Fungi</taxon>
        <taxon>Dikarya</taxon>
        <taxon>Ascomycota</taxon>
        <taxon>Pezizomycotina</taxon>
        <taxon>Eurotiomycetes</taxon>
        <taxon>Chaetothyriomycetidae</taxon>
        <taxon>Chaetothyriales</taxon>
        <taxon>Chaetothyriales incertae sedis</taxon>
        <taxon>Neophaeococcomyces</taxon>
    </lineage>
</organism>
<name>A0ACC3AH08_9EURO</name>
<protein>
    <submittedName>
        <fullName evidence="1">Uncharacterized protein</fullName>
    </submittedName>
</protein>
<evidence type="ECO:0000313" key="1">
    <source>
        <dbReference type="EMBL" id="KAJ9662292.1"/>
    </source>
</evidence>
<dbReference type="Proteomes" id="UP001172386">
    <property type="component" value="Unassembled WGS sequence"/>
</dbReference>
<gene>
    <name evidence="1" type="ORF">H2198_001426</name>
</gene>
<keyword evidence="2" id="KW-1185">Reference proteome</keyword>
<dbReference type="EMBL" id="JAPDRQ010000016">
    <property type="protein sequence ID" value="KAJ9662292.1"/>
    <property type="molecule type" value="Genomic_DNA"/>
</dbReference>
<evidence type="ECO:0000313" key="2">
    <source>
        <dbReference type="Proteomes" id="UP001172386"/>
    </source>
</evidence>
<accession>A0ACC3AH08</accession>
<proteinExistence type="predicted"/>
<sequence length="146" mass="15465">MSGAGPAPPNPGQPRHNPHRPQTSMFAKYPGRWAAGLALGVTAYLYINKPATPSDEPVMTMRTPGVKNIERAYSNAGATPTHTKAYGGTQQGKRDEVALREGGGTGGSKLGSPYDRPGIGDEQRPSDRTKPEELFNATNYGSRGGK</sequence>